<dbReference type="Proteomes" id="UP001237642">
    <property type="component" value="Unassembled WGS sequence"/>
</dbReference>
<dbReference type="AlphaFoldDB" id="A0AAD8ITU3"/>
<organism evidence="1 2">
    <name type="scientific">Heracleum sosnowskyi</name>
    <dbReference type="NCBI Taxonomy" id="360622"/>
    <lineage>
        <taxon>Eukaryota</taxon>
        <taxon>Viridiplantae</taxon>
        <taxon>Streptophyta</taxon>
        <taxon>Embryophyta</taxon>
        <taxon>Tracheophyta</taxon>
        <taxon>Spermatophyta</taxon>
        <taxon>Magnoliopsida</taxon>
        <taxon>eudicotyledons</taxon>
        <taxon>Gunneridae</taxon>
        <taxon>Pentapetalae</taxon>
        <taxon>asterids</taxon>
        <taxon>campanulids</taxon>
        <taxon>Apiales</taxon>
        <taxon>Apiaceae</taxon>
        <taxon>Apioideae</taxon>
        <taxon>apioid superclade</taxon>
        <taxon>Tordylieae</taxon>
        <taxon>Tordyliinae</taxon>
        <taxon>Heracleum</taxon>
    </lineage>
</organism>
<comment type="caution">
    <text evidence="1">The sequence shown here is derived from an EMBL/GenBank/DDBJ whole genome shotgun (WGS) entry which is preliminary data.</text>
</comment>
<protein>
    <submittedName>
        <fullName evidence="1">Uncharacterized protein</fullName>
    </submittedName>
</protein>
<sequence>MIKHHAIIRSVQVTFYLINVFNESFKLSILGSDESGVIEICLEDRKVRTLLGERAETLYQQQKGYTSFPKKIKKLEKADITLKLLITEDNILNKESMYHAINICKGFYIPEDEEPGVSTSNQQTTTQQSVSSYHIDGMSDLHFQSPKMLP</sequence>
<name>A0AAD8ITU3_9APIA</name>
<evidence type="ECO:0000313" key="2">
    <source>
        <dbReference type="Proteomes" id="UP001237642"/>
    </source>
</evidence>
<reference evidence="1" key="2">
    <citation type="submission" date="2023-05" db="EMBL/GenBank/DDBJ databases">
        <authorList>
            <person name="Schelkunov M.I."/>
        </authorList>
    </citation>
    <scope>NUCLEOTIDE SEQUENCE</scope>
    <source>
        <strain evidence="1">Hsosn_3</strain>
        <tissue evidence="1">Leaf</tissue>
    </source>
</reference>
<evidence type="ECO:0000313" key="1">
    <source>
        <dbReference type="EMBL" id="KAK1389950.1"/>
    </source>
</evidence>
<reference evidence="1" key="1">
    <citation type="submission" date="2023-02" db="EMBL/GenBank/DDBJ databases">
        <title>Genome of toxic invasive species Heracleum sosnowskyi carries increased number of genes despite the absence of recent whole-genome duplications.</title>
        <authorList>
            <person name="Schelkunov M."/>
            <person name="Shtratnikova V."/>
            <person name="Makarenko M."/>
            <person name="Klepikova A."/>
            <person name="Omelchenko D."/>
            <person name="Novikova G."/>
            <person name="Obukhova E."/>
            <person name="Bogdanov V."/>
            <person name="Penin A."/>
            <person name="Logacheva M."/>
        </authorList>
    </citation>
    <scope>NUCLEOTIDE SEQUENCE</scope>
    <source>
        <strain evidence="1">Hsosn_3</strain>
        <tissue evidence="1">Leaf</tissue>
    </source>
</reference>
<keyword evidence="2" id="KW-1185">Reference proteome</keyword>
<proteinExistence type="predicted"/>
<dbReference type="EMBL" id="JAUIZM010000004">
    <property type="protein sequence ID" value="KAK1389950.1"/>
    <property type="molecule type" value="Genomic_DNA"/>
</dbReference>
<gene>
    <name evidence="1" type="ORF">POM88_018128</name>
</gene>
<accession>A0AAD8ITU3</accession>
<dbReference type="InterPro" id="IPR012340">
    <property type="entry name" value="NA-bd_OB-fold"/>
</dbReference>
<dbReference type="Gene3D" id="2.40.50.140">
    <property type="entry name" value="Nucleic acid-binding proteins"/>
    <property type="match status" value="1"/>
</dbReference>